<evidence type="ECO:0000256" key="5">
    <source>
        <dbReference type="ARBA" id="ARBA00040276"/>
    </source>
</evidence>
<dbReference type="Gene3D" id="3.40.50.720">
    <property type="entry name" value="NAD(P)-binding Rossmann-like Domain"/>
    <property type="match status" value="1"/>
</dbReference>
<evidence type="ECO:0000256" key="8">
    <source>
        <dbReference type="ARBA" id="ARBA00045705"/>
    </source>
</evidence>
<evidence type="ECO:0000256" key="15">
    <source>
        <dbReference type="ARBA" id="ARBA00048393"/>
    </source>
</evidence>
<proteinExistence type="evidence at transcript level"/>
<comment type="catalytic activity">
    <reaction evidence="17">
        <text>prostaglandin A1 + NAD(+) = 15-oxo-prostaglandin A1 + NADH + H(+)</text>
        <dbReference type="Rhea" id="RHEA:41263"/>
        <dbReference type="ChEBI" id="CHEBI:15378"/>
        <dbReference type="ChEBI" id="CHEBI:57398"/>
        <dbReference type="ChEBI" id="CHEBI:57540"/>
        <dbReference type="ChEBI" id="CHEBI:57945"/>
        <dbReference type="ChEBI" id="CHEBI:85072"/>
    </reaction>
    <physiologicalReaction direction="left-to-right" evidence="17">
        <dbReference type="Rhea" id="RHEA:41264"/>
    </physiologicalReaction>
</comment>
<evidence type="ECO:0000256" key="16">
    <source>
        <dbReference type="ARBA" id="ARBA00048535"/>
    </source>
</evidence>
<evidence type="ECO:0000256" key="13">
    <source>
        <dbReference type="ARBA" id="ARBA00048144"/>
    </source>
</evidence>
<dbReference type="PRINTS" id="PR00081">
    <property type="entry name" value="GDHRDH"/>
</dbReference>
<dbReference type="InterPro" id="IPR036291">
    <property type="entry name" value="NAD(P)-bd_dom_sf"/>
</dbReference>
<evidence type="ECO:0000256" key="12">
    <source>
        <dbReference type="ARBA" id="ARBA00048140"/>
    </source>
</evidence>
<comment type="catalytic activity">
    <reaction evidence="19">
        <text>resolvin D2 + NAD(+) = 16-oxoresolvin D2 + NADH + H(+)</text>
        <dbReference type="Rhea" id="RHEA:53588"/>
        <dbReference type="ChEBI" id="CHEBI:15378"/>
        <dbReference type="ChEBI" id="CHEBI:57540"/>
        <dbReference type="ChEBI" id="CHEBI:57945"/>
        <dbReference type="ChEBI" id="CHEBI:133367"/>
        <dbReference type="ChEBI" id="CHEBI:137498"/>
    </reaction>
    <physiologicalReaction direction="left-to-right" evidence="19">
        <dbReference type="Rhea" id="RHEA:53589"/>
    </physiologicalReaction>
</comment>
<protein>
    <recommendedName>
        <fullName evidence="5">15-hydroxyprostaglandin dehydrogenase [NAD(+)]</fullName>
        <ecNumber evidence="3">1.1.1.141</ecNumber>
        <ecNumber evidence="4">1.1.1.232</ecNumber>
    </recommendedName>
    <alternativeName>
        <fullName evidence="7">Eicosanoid/docosanoid dehydrogenase [NAD(+)]</fullName>
    </alternativeName>
    <alternativeName>
        <fullName evidence="6">Prostaglandin dehydrogenase 1</fullName>
    </alternativeName>
</protein>
<evidence type="ECO:0000256" key="4">
    <source>
        <dbReference type="ARBA" id="ARBA00039060"/>
    </source>
</evidence>
<comment type="catalytic activity">
    <reaction evidence="21">
        <text>resolvin E1 + NAD(+) = 18-oxo-resolvin E1 + NADH + H(+)</text>
        <dbReference type="Rhea" id="RHEA:49244"/>
        <dbReference type="ChEBI" id="CHEBI:15378"/>
        <dbReference type="ChEBI" id="CHEBI:57540"/>
        <dbReference type="ChEBI" id="CHEBI:57945"/>
        <dbReference type="ChEBI" id="CHEBI:91000"/>
        <dbReference type="ChEBI" id="CHEBI:91001"/>
    </reaction>
    <physiologicalReaction direction="left-to-right" evidence="21">
        <dbReference type="Rhea" id="RHEA:49245"/>
    </physiologicalReaction>
</comment>
<sequence length="261" mass="28482">MELKGTVALVTGAAQGIGKSCVDYLLAEGVKVMIADINKTLGEATKKEMAKKHGESNVEFIYCDVTDDVSFEDSLKQTIKKFGKLDLLINNAGIVNELMDDGWKQTIKINFIAVVKGTYLGMKYMGKHEGEQGGTIVNIGSVASYTTSPPAPVYSATKSAVNQFSRSIGAKLHYNRTGVRVISVNPGFTDTAILPSIAKHIDKSTENFFFNVCKESIIQSVENMGKGMIIVLKKAEPGSLWLIEDDVAPKRIEFKVIKHDN</sequence>
<dbReference type="PROSITE" id="PS00061">
    <property type="entry name" value="ADH_SHORT"/>
    <property type="match status" value="1"/>
</dbReference>
<evidence type="ECO:0000256" key="22">
    <source>
        <dbReference type="RuleBase" id="RU000363"/>
    </source>
</evidence>
<evidence type="ECO:0000256" key="3">
    <source>
        <dbReference type="ARBA" id="ARBA00038968"/>
    </source>
</evidence>
<comment type="function">
    <text evidence="8">Catalyzes the NAD-dependent dehydrogenation (oxidation) of a broad array of hydroxylated polyunsaturated fatty acids (mainly eicosanoids and docosanoids, including prostaglandins, lipoxins and resolvins), yielding their corresponding keto (oxo) metabolites. Decreases the levels of the pro-proliferative prostaglandins such as prostaglandin E2 (whose activity is increased in cancer because of an increase in the expression of cyclooxygenase 2) and generates oxo-fatty acid products that can profoundly influence cell function by abrogating pro-inflammatory cytokine expression. Converts resolvins E1, D1 and D2 to their oxo products, which represents a mode of resolvin inactivation. Resolvin E1 plays important roles during the resolution phase of acute inflammation, while resolvins D1 and D2 have a unique role in obesity-induced adipose inflammation.</text>
</comment>
<organism evidence="23">
    <name type="scientific">Panstrongylus megistus</name>
    <dbReference type="NCBI Taxonomy" id="65343"/>
    <lineage>
        <taxon>Eukaryota</taxon>
        <taxon>Metazoa</taxon>
        <taxon>Ecdysozoa</taxon>
        <taxon>Arthropoda</taxon>
        <taxon>Hexapoda</taxon>
        <taxon>Insecta</taxon>
        <taxon>Pterygota</taxon>
        <taxon>Neoptera</taxon>
        <taxon>Paraneoptera</taxon>
        <taxon>Hemiptera</taxon>
        <taxon>Heteroptera</taxon>
        <taxon>Panheteroptera</taxon>
        <taxon>Cimicomorpha</taxon>
        <taxon>Reduviidae</taxon>
        <taxon>Triatominae</taxon>
        <taxon>Panstrongylus</taxon>
    </lineage>
</organism>
<dbReference type="InterPro" id="IPR002347">
    <property type="entry name" value="SDR_fam"/>
</dbReference>
<evidence type="ECO:0000256" key="6">
    <source>
        <dbReference type="ARBA" id="ARBA00041812"/>
    </source>
</evidence>
<dbReference type="EMBL" id="GBGD01002580">
    <property type="protein sequence ID" value="JAC86309.1"/>
    <property type="molecule type" value="mRNA"/>
</dbReference>
<dbReference type="PRINTS" id="PR00080">
    <property type="entry name" value="SDRFAMILY"/>
</dbReference>
<evidence type="ECO:0000256" key="19">
    <source>
        <dbReference type="ARBA" id="ARBA00048921"/>
    </source>
</evidence>
<dbReference type="PANTHER" id="PTHR44229">
    <property type="entry name" value="15-HYDROXYPROSTAGLANDIN DEHYDROGENASE [NAD(+)]"/>
    <property type="match status" value="1"/>
</dbReference>
<dbReference type="EC" id="1.1.1.232" evidence="4"/>
<dbReference type="EC" id="1.1.1.141" evidence="3"/>
<keyword evidence="2" id="KW-0560">Oxidoreductase</keyword>
<dbReference type="InterPro" id="IPR020904">
    <property type="entry name" value="Sc_DH/Rdtase_CS"/>
</dbReference>
<dbReference type="Pfam" id="PF00106">
    <property type="entry name" value="adh_short"/>
    <property type="match status" value="1"/>
</dbReference>
<comment type="catalytic activity">
    <reaction evidence="16">
        <text>lipoxin A4 + NAD(+) = 15-oxo-(5S,6R)-dihydroxy-(7E,9E,11Z,13E)-eicosatetraenoate + NADH + H(+)</text>
        <dbReference type="Rhea" id="RHEA:41572"/>
        <dbReference type="ChEBI" id="CHEBI:15378"/>
        <dbReference type="ChEBI" id="CHEBI:57540"/>
        <dbReference type="ChEBI" id="CHEBI:57945"/>
        <dbReference type="ChEBI" id="CHEBI:67026"/>
        <dbReference type="ChEBI" id="CHEBI:78311"/>
    </reaction>
    <physiologicalReaction direction="left-to-right" evidence="16">
        <dbReference type="Rhea" id="RHEA:41573"/>
    </physiologicalReaction>
</comment>
<evidence type="ECO:0000256" key="7">
    <source>
        <dbReference type="ARBA" id="ARBA00042026"/>
    </source>
</evidence>
<name>A0A069DY58_9HEMI</name>
<dbReference type="AlphaFoldDB" id="A0A069DY58"/>
<comment type="catalytic activity">
    <reaction evidence="11">
        <text>14-hydroxy-(4Z,7Z,10Z,12E,16Z,19Z)-docosahexaenoate + NAD(+) = 14-oxo-(4Z,7Z,10Z,12E,16Z,19Z)-docosahexaenoate + NADH + H(+)</text>
        <dbReference type="Rhea" id="RHEA:48952"/>
        <dbReference type="ChEBI" id="CHEBI:15378"/>
        <dbReference type="ChEBI" id="CHEBI:57540"/>
        <dbReference type="ChEBI" id="CHEBI:57945"/>
        <dbReference type="ChEBI" id="CHEBI:90866"/>
        <dbReference type="ChEBI" id="CHEBI:90867"/>
    </reaction>
    <physiologicalReaction direction="left-to-right" evidence="11">
        <dbReference type="Rhea" id="RHEA:48953"/>
    </physiologicalReaction>
</comment>
<evidence type="ECO:0000256" key="20">
    <source>
        <dbReference type="ARBA" id="ARBA00049151"/>
    </source>
</evidence>
<comment type="catalytic activity">
    <reaction evidence="9">
        <text>prostaglandin E1 + NAD(+) = 15-oxoprostaglandin E1 + NADH + H(+)</text>
        <dbReference type="Rhea" id="RHEA:16477"/>
        <dbReference type="ChEBI" id="CHEBI:15378"/>
        <dbReference type="ChEBI" id="CHEBI:57397"/>
        <dbReference type="ChEBI" id="CHEBI:57401"/>
        <dbReference type="ChEBI" id="CHEBI:57540"/>
        <dbReference type="ChEBI" id="CHEBI:57945"/>
    </reaction>
    <physiologicalReaction direction="left-to-right" evidence="9">
        <dbReference type="Rhea" id="RHEA:16478"/>
    </physiologicalReaction>
</comment>
<evidence type="ECO:0000256" key="10">
    <source>
        <dbReference type="ARBA" id="ARBA00047672"/>
    </source>
</evidence>
<reference evidence="23" key="1">
    <citation type="journal article" date="2015" name="J. Med. Entomol.">
        <title>A Deep Insight Into the Sialotranscriptome of the Chagas Disease Vector, Panstrongylus megistus (Hemiptera: Heteroptera).</title>
        <authorList>
            <person name="Ribeiro J.M."/>
            <person name="Schwarz A."/>
            <person name="Francischetti I.M."/>
        </authorList>
    </citation>
    <scope>NUCLEOTIDE SEQUENCE</scope>
    <source>
        <tissue evidence="23">Salivary glands</tissue>
    </source>
</reference>
<evidence type="ECO:0000256" key="11">
    <source>
        <dbReference type="ARBA" id="ARBA00048008"/>
    </source>
</evidence>
<evidence type="ECO:0000256" key="2">
    <source>
        <dbReference type="ARBA" id="ARBA00023002"/>
    </source>
</evidence>
<evidence type="ECO:0000256" key="9">
    <source>
        <dbReference type="ARBA" id="ARBA00047325"/>
    </source>
</evidence>
<comment type="similarity">
    <text evidence="1 22">Belongs to the short-chain dehydrogenases/reductases (SDR) family.</text>
</comment>
<comment type="catalytic activity">
    <reaction evidence="13">
        <text>(11R)-hydroxy-(5Z,8Z,12E,14Z)-eicosatetraenoate + NAD(+) = 11-oxo-(5Z,8Z,12E,14Z)-eicosatetraenoate + NADH + H(+)</text>
        <dbReference type="Rhea" id="RHEA:48640"/>
        <dbReference type="ChEBI" id="CHEBI:15378"/>
        <dbReference type="ChEBI" id="CHEBI:57540"/>
        <dbReference type="ChEBI" id="CHEBI:57945"/>
        <dbReference type="ChEBI" id="CHEBI:78836"/>
        <dbReference type="ChEBI" id="CHEBI:90697"/>
    </reaction>
    <physiologicalReaction direction="left-to-right" evidence="13">
        <dbReference type="Rhea" id="RHEA:48641"/>
    </physiologicalReaction>
</comment>
<evidence type="ECO:0000256" key="14">
    <source>
        <dbReference type="ARBA" id="ARBA00048170"/>
    </source>
</evidence>
<comment type="catalytic activity">
    <reaction evidence="15">
        <text>resolvin D2 + NAD(+) = 7-oxoresolvin D2 + NADH + H(+)</text>
        <dbReference type="Rhea" id="RHEA:53584"/>
        <dbReference type="ChEBI" id="CHEBI:15378"/>
        <dbReference type="ChEBI" id="CHEBI:57540"/>
        <dbReference type="ChEBI" id="CHEBI:57945"/>
        <dbReference type="ChEBI" id="CHEBI:133367"/>
        <dbReference type="ChEBI" id="CHEBI:137497"/>
    </reaction>
    <physiologicalReaction direction="left-to-right" evidence="15">
        <dbReference type="Rhea" id="RHEA:53585"/>
    </physiologicalReaction>
</comment>
<evidence type="ECO:0000256" key="18">
    <source>
        <dbReference type="ARBA" id="ARBA00048739"/>
    </source>
</evidence>
<evidence type="ECO:0000256" key="1">
    <source>
        <dbReference type="ARBA" id="ARBA00006484"/>
    </source>
</evidence>
<dbReference type="GO" id="GO:0016404">
    <property type="term" value="F:15-hydroxyprostaglandin dehydrogenase (NAD+) activity"/>
    <property type="evidence" value="ECO:0007669"/>
    <property type="project" value="UniProtKB-EC"/>
</dbReference>
<evidence type="ECO:0000256" key="21">
    <source>
        <dbReference type="ARBA" id="ARBA00049188"/>
    </source>
</evidence>
<evidence type="ECO:0000313" key="23">
    <source>
        <dbReference type="EMBL" id="JAC86309.1"/>
    </source>
</evidence>
<dbReference type="SUPFAM" id="SSF51735">
    <property type="entry name" value="NAD(P)-binding Rossmann-fold domains"/>
    <property type="match status" value="1"/>
</dbReference>
<dbReference type="PANTHER" id="PTHR44229:SF4">
    <property type="entry name" value="15-HYDROXYPROSTAGLANDIN DEHYDROGENASE [NAD(+)]"/>
    <property type="match status" value="1"/>
</dbReference>
<dbReference type="GO" id="GO:0005737">
    <property type="term" value="C:cytoplasm"/>
    <property type="evidence" value="ECO:0007669"/>
    <property type="project" value="TreeGrafter"/>
</dbReference>
<comment type="catalytic activity">
    <reaction evidence="14">
        <text>resolvin D1 + NAD(+) = 17-oxoresolvin D1 + NADH + H(+)</text>
        <dbReference type="Rhea" id="RHEA:50128"/>
        <dbReference type="ChEBI" id="CHEBI:15378"/>
        <dbReference type="ChEBI" id="CHEBI:57540"/>
        <dbReference type="ChEBI" id="CHEBI:57945"/>
        <dbReference type="ChEBI" id="CHEBI:132079"/>
        <dbReference type="ChEBI" id="CHEBI:132081"/>
    </reaction>
    <physiologicalReaction direction="left-to-right" evidence="14">
        <dbReference type="Rhea" id="RHEA:50129"/>
    </physiologicalReaction>
</comment>
<dbReference type="GO" id="GO:0047034">
    <property type="term" value="F:15-hydroxyicosatetraenoate dehydrogenase activity"/>
    <property type="evidence" value="ECO:0007669"/>
    <property type="project" value="UniProtKB-EC"/>
</dbReference>
<evidence type="ECO:0000256" key="17">
    <source>
        <dbReference type="ARBA" id="ARBA00048611"/>
    </source>
</evidence>
<comment type="catalytic activity">
    <reaction evidence="18">
        <text>prostaglandin E2 + NAD(+) = 15-oxoprostaglandin E2 + NADH + H(+)</text>
        <dbReference type="Rhea" id="RHEA:11876"/>
        <dbReference type="ChEBI" id="CHEBI:15378"/>
        <dbReference type="ChEBI" id="CHEBI:57400"/>
        <dbReference type="ChEBI" id="CHEBI:57540"/>
        <dbReference type="ChEBI" id="CHEBI:57945"/>
        <dbReference type="ChEBI" id="CHEBI:606564"/>
        <dbReference type="EC" id="1.1.1.141"/>
    </reaction>
    <physiologicalReaction direction="left-to-right" evidence="18">
        <dbReference type="Rhea" id="RHEA:11877"/>
    </physiologicalReaction>
</comment>
<comment type="catalytic activity">
    <reaction evidence="10">
        <text>resolvin D1 + NAD(+) = 8-oxoresolvin D1 + NADH + H(+)</text>
        <dbReference type="Rhea" id="RHEA:50124"/>
        <dbReference type="ChEBI" id="CHEBI:15378"/>
        <dbReference type="ChEBI" id="CHEBI:57540"/>
        <dbReference type="ChEBI" id="CHEBI:57945"/>
        <dbReference type="ChEBI" id="CHEBI:132079"/>
        <dbReference type="ChEBI" id="CHEBI:132080"/>
    </reaction>
    <physiologicalReaction direction="left-to-right" evidence="10">
        <dbReference type="Rhea" id="RHEA:50125"/>
    </physiologicalReaction>
</comment>
<accession>A0A069DY58</accession>
<comment type="catalytic activity">
    <reaction evidence="20">
        <text>(15S)-hydroxy-(5Z,8Z,11Z,13E)-eicosatetraenoate + NAD(+) = 15-oxo-(5Z,8Z,11Z,13E)-eicosatetraenoate + NADH + H(+)</text>
        <dbReference type="Rhea" id="RHEA:23260"/>
        <dbReference type="ChEBI" id="CHEBI:15378"/>
        <dbReference type="ChEBI" id="CHEBI:57409"/>
        <dbReference type="ChEBI" id="CHEBI:57410"/>
        <dbReference type="ChEBI" id="CHEBI:57540"/>
        <dbReference type="ChEBI" id="CHEBI:57945"/>
        <dbReference type="EC" id="1.1.1.232"/>
    </reaction>
    <physiologicalReaction direction="left-to-right" evidence="20">
        <dbReference type="Rhea" id="RHEA:23261"/>
    </physiologicalReaction>
</comment>
<comment type="catalytic activity">
    <reaction evidence="12">
        <text>15-oxo-(5S,6R)-dihydroxy-(7E,9E,11Z)-eicosatrienoate + NADH + H(+) = (5S,6R,15S)-trihydroxy-(7E,9E,11Z)-eicosatrienoate + NAD(+)</text>
        <dbReference type="Rhea" id="RHEA:41596"/>
        <dbReference type="ChEBI" id="CHEBI:15378"/>
        <dbReference type="ChEBI" id="CHEBI:57540"/>
        <dbReference type="ChEBI" id="CHEBI:57945"/>
        <dbReference type="ChEBI" id="CHEBI:78325"/>
        <dbReference type="ChEBI" id="CHEBI:78329"/>
    </reaction>
    <physiologicalReaction direction="left-to-right" evidence="12">
        <dbReference type="Rhea" id="RHEA:41597"/>
    </physiologicalReaction>
</comment>